<dbReference type="Proteomes" id="UP001207654">
    <property type="component" value="Unassembled WGS sequence"/>
</dbReference>
<sequence>MSSTTHTRPPGSGSREGEPGEEGSAELPSLAPWEEPASLAVPEPAPGQVLALVQEGRAAATEAERALVAGKLNQALDALAAGRGSREAADLLHQLLEDGQLAGLEEAGGRTCRAAAIEALTKFGFPYALEVRPEDLAWLRDETGDAQVSPWAPTMAGTVLVAGIVAQWVLPSLMGEPLRGSVLPLTLLMGLMLMTLVPGVLGPERSASKRAGLLGLLVLSLVQLYLGVFGGYYGALSGVAGLLAWLLLMLPRR</sequence>
<feature type="transmembrane region" description="Helical" evidence="2">
    <location>
        <begin position="182"/>
        <end position="201"/>
    </location>
</feature>
<accession>A0ABT4A0B9</accession>
<keyword evidence="2" id="KW-0472">Membrane</keyword>
<feature type="transmembrane region" description="Helical" evidence="2">
    <location>
        <begin position="150"/>
        <end position="170"/>
    </location>
</feature>
<keyword evidence="2" id="KW-1133">Transmembrane helix</keyword>
<comment type="caution">
    <text evidence="3">The sequence shown here is derived from an EMBL/GenBank/DDBJ whole genome shotgun (WGS) entry which is preliminary data.</text>
</comment>
<dbReference type="RefSeq" id="WP_267534042.1">
    <property type="nucleotide sequence ID" value="NZ_JAPNKA010000001.1"/>
</dbReference>
<evidence type="ECO:0000313" key="4">
    <source>
        <dbReference type="Proteomes" id="UP001207654"/>
    </source>
</evidence>
<protein>
    <submittedName>
        <fullName evidence="3">Uncharacterized protein</fullName>
    </submittedName>
</protein>
<evidence type="ECO:0000313" key="3">
    <source>
        <dbReference type="EMBL" id="MCY1075093.1"/>
    </source>
</evidence>
<evidence type="ECO:0000256" key="1">
    <source>
        <dbReference type="SAM" id="MobiDB-lite"/>
    </source>
</evidence>
<gene>
    <name evidence="3" type="ORF">OV287_11375</name>
</gene>
<organism evidence="3 4">
    <name type="scientific">Archangium lansingense</name>
    <dbReference type="NCBI Taxonomy" id="2995310"/>
    <lineage>
        <taxon>Bacteria</taxon>
        <taxon>Pseudomonadati</taxon>
        <taxon>Myxococcota</taxon>
        <taxon>Myxococcia</taxon>
        <taxon>Myxococcales</taxon>
        <taxon>Cystobacterineae</taxon>
        <taxon>Archangiaceae</taxon>
        <taxon>Archangium</taxon>
    </lineage>
</organism>
<evidence type="ECO:0000256" key="2">
    <source>
        <dbReference type="SAM" id="Phobius"/>
    </source>
</evidence>
<keyword evidence="2" id="KW-0812">Transmembrane</keyword>
<reference evidence="3 4" key="1">
    <citation type="submission" date="2022-11" db="EMBL/GenBank/DDBJ databases">
        <title>Minimal conservation of predation-associated metabolite biosynthetic gene clusters underscores biosynthetic potential of Myxococcota including descriptions for ten novel species: Archangium lansinium sp. nov., Myxococcus landrumus sp. nov., Nannocystis bai.</title>
        <authorList>
            <person name="Ahearne A."/>
            <person name="Stevens C."/>
            <person name="Phillips K."/>
        </authorList>
    </citation>
    <scope>NUCLEOTIDE SEQUENCE [LARGE SCALE GENOMIC DNA]</scope>
    <source>
        <strain evidence="3 4">MIWBW</strain>
    </source>
</reference>
<proteinExistence type="predicted"/>
<feature type="transmembrane region" description="Helical" evidence="2">
    <location>
        <begin position="210"/>
        <end position="226"/>
    </location>
</feature>
<name>A0ABT4A0B9_9BACT</name>
<feature type="region of interest" description="Disordered" evidence="1">
    <location>
        <begin position="1"/>
        <end position="28"/>
    </location>
</feature>
<keyword evidence="4" id="KW-1185">Reference proteome</keyword>
<dbReference type="EMBL" id="JAPNKA010000001">
    <property type="protein sequence ID" value="MCY1075093.1"/>
    <property type="molecule type" value="Genomic_DNA"/>
</dbReference>